<dbReference type="AlphaFoldDB" id="A0A4V4KHR8"/>
<dbReference type="InterPro" id="IPR002563">
    <property type="entry name" value="Flavin_Rdtase-like_dom"/>
</dbReference>
<evidence type="ECO:0000256" key="5">
    <source>
        <dbReference type="SAM" id="MobiDB-lite"/>
    </source>
</evidence>
<dbReference type="GO" id="GO:0010181">
    <property type="term" value="F:FMN binding"/>
    <property type="evidence" value="ECO:0007669"/>
    <property type="project" value="InterPro"/>
</dbReference>
<dbReference type="PANTHER" id="PTHR33798:SF5">
    <property type="entry name" value="FLAVIN REDUCTASE LIKE DOMAIN-CONTAINING PROTEIN"/>
    <property type="match status" value="1"/>
</dbReference>
<dbReference type="SUPFAM" id="SSF50475">
    <property type="entry name" value="FMN-binding split barrel"/>
    <property type="match status" value="1"/>
</dbReference>
<evidence type="ECO:0000259" key="6">
    <source>
        <dbReference type="SMART" id="SM00903"/>
    </source>
</evidence>
<dbReference type="Proteomes" id="UP000308005">
    <property type="component" value="Unassembled WGS sequence"/>
</dbReference>
<reference evidence="7 8" key="1">
    <citation type="submission" date="2018-10" db="EMBL/GenBank/DDBJ databases">
        <title>Fifty Aureobasidium pullulans genomes reveal a recombining polyextremotolerant generalist.</title>
        <authorList>
            <person name="Gostincar C."/>
            <person name="Turk M."/>
            <person name="Zajc J."/>
            <person name="Gunde-Cimerman N."/>
        </authorList>
    </citation>
    <scope>NUCLEOTIDE SEQUENCE [LARGE SCALE GENOMIC DNA]</scope>
    <source>
        <strain evidence="7 8">EXF-3863</strain>
    </source>
</reference>
<proteinExistence type="inferred from homology"/>
<feature type="domain" description="Flavin reductase like" evidence="6">
    <location>
        <begin position="181"/>
        <end position="341"/>
    </location>
</feature>
<dbReference type="SMART" id="SM00903">
    <property type="entry name" value="Flavin_Reduct"/>
    <property type="match status" value="1"/>
</dbReference>
<keyword evidence="2" id="KW-0285">Flavoprotein</keyword>
<feature type="region of interest" description="Disordered" evidence="5">
    <location>
        <begin position="83"/>
        <end position="125"/>
    </location>
</feature>
<feature type="compositionally biased region" description="Basic and acidic residues" evidence="5">
    <location>
        <begin position="84"/>
        <end position="125"/>
    </location>
</feature>
<evidence type="ECO:0000256" key="2">
    <source>
        <dbReference type="ARBA" id="ARBA00022630"/>
    </source>
</evidence>
<organism evidence="7 8">
    <name type="scientific">Aureobasidium pullulans</name>
    <name type="common">Black yeast</name>
    <name type="synonym">Pullularia pullulans</name>
    <dbReference type="NCBI Taxonomy" id="5580"/>
    <lineage>
        <taxon>Eukaryota</taxon>
        <taxon>Fungi</taxon>
        <taxon>Dikarya</taxon>
        <taxon>Ascomycota</taxon>
        <taxon>Pezizomycotina</taxon>
        <taxon>Dothideomycetes</taxon>
        <taxon>Dothideomycetidae</taxon>
        <taxon>Dothideales</taxon>
        <taxon>Saccotheciaceae</taxon>
        <taxon>Aureobasidium</taxon>
    </lineage>
</organism>
<dbReference type="Pfam" id="PF01613">
    <property type="entry name" value="Flavin_Reduct"/>
    <property type="match status" value="1"/>
</dbReference>
<name>A0A4V4KHR8_AURPU</name>
<feature type="non-terminal residue" evidence="7">
    <location>
        <position position="1"/>
    </location>
</feature>
<evidence type="ECO:0000256" key="4">
    <source>
        <dbReference type="ARBA" id="ARBA00038054"/>
    </source>
</evidence>
<comment type="cofactor">
    <cofactor evidence="1">
        <name>FMN</name>
        <dbReference type="ChEBI" id="CHEBI:58210"/>
    </cofactor>
</comment>
<dbReference type="PANTHER" id="PTHR33798">
    <property type="entry name" value="FLAVOPROTEIN OXYGENASE"/>
    <property type="match status" value="1"/>
</dbReference>
<protein>
    <recommendedName>
        <fullName evidence="6">Flavin reductase like domain-containing protein</fullName>
    </recommendedName>
</protein>
<sequence length="388" mass="42877">KGKLGLRSTAEEFRVHGATAALPAEVVDDDGTQQRFLIKTLKSYKPCYPARPQVQLTSTSPHLTTSIDTTATKASVLLTATMSSDKEQHQHNPTAKEMEHHKYDSEKQVKRNPHGDFKSVEGSRPDWPEENKFHYTKIRNPDWKLGDGANDNGECLKKDHVEIDPYAEGRPAVFNYKLLISAIIPRPVGFVSTRSKDGSSTNLAPFSYTQIVNHDPPVFIIGYAGGMDNAKDSLKNLTETGECVINMISEHFIEAANSTSINAPYGVSEWALSGLTPAPCSQVKASRVKEAIFSAECKLMNTQEFESRATPGKKTGVLAVVEGVRFWAREDAINEDKNLIDPAILKPIARLGGITYARVTEGFEIPRPDWEENKELVDKLAKPKVDGQ</sequence>
<evidence type="ECO:0000256" key="1">
    <source>
        <dbReference type="ARBA" id="ARBA00001917"/>
    </source>
</evidence>
<dbReference type="Gene3D" id="2.30.110.10">
    <property type="entry name" value="Electron Transport, Fmn-binding Protein, Chain A"/>
    <property type="match status" value="1"/>
</dbReference>
<evidence type="ECO:0000313" key="7">
    <source>
        <dbReference type="EMBL" id="THZ11431.1"/>
    </source>
</evidence>
<dbReference type="EMBL" id="QZBM01000742">
    <property type="protein sequence ID" value="THZ11431.1"/>
    <property type="molecule type" value="Genomic_DNA"/>
</dbReference>
<gene>
    <name evidence="7" type="ORF">D6C91_09307</name>
</gene>
<accession>A0A4V4KHR8</accession>
<keyword evidence="3" id="KW-0288">FMN</keyword>
<comment type="caution">
    <text evidence="7">The sequence shown here is derived from an EMBL/GenBank/DDBJ whole genome shotgun (WGS) entry which is preliminary data.</text>
</comment>
<comment type="similarity">
    <text evidence="4">Belongs to the flavoredoxin family.</text>
</comment>
<evidence type="ECO:0000256" key="3">
    <source>
        <dbReference type="ARBA" id="ARBA00022643"/>
    </source>
</evidence>
<dbReference type="InterPro" id="IPR012349">
    <property type="entry name" value="Split_barrel_FMN-bd"/>
</dbReference>
<evidence type="ECO:0000313" key="8">
    <source>
        <dbReference type="Proteomes" id="UP000308005"/>
    </source>
</evidence>